<keyword evidence="1" id="KW-0540">Nuclease</keyword>
<keyword evidence="1" id="KW-0547">Nucleotide-binding</keyword>
<accession>A0A2G5VNS3</accession>
<dbReference type="GO" id="GO:0110155">
    <property type="term" value="P:NAD-cap decapping"/>
    <property type="evidence" value="ECO:0007669"/>
    <property type="project" value="TreeGrafter"/>
</dbReference>
<dbReference type="PANTHER" id="PTHR12395:SF12">
    <property type="entry name" value="DECAPPING NUCLEASE"/>
    <property type="match status" value="1"/>
</dbReference>
<name>A0A2G5VNS3_9PELO</name>
<keyword evidence="1" id="KW-0378">Hydrolase</keyword>
<dbReference type="GO" id="GO:0034353">
    <property type="term" value="F:mRNA 5'-diphosphatase activity"/>
    <property type="evidence" value="ECO:0007669"/>
    <property type="project" value="TreeGrafter"/>
</dbReference>
<comment type="function">
    <text evidence="1">Decapping enzyme for NAD-capped RNAs: specifically hydrolyzes the nicotinamide adenine dinucleotide (NAD) cap from a subset of RNAs by removing the entire NAD moiety from the 5'-end of an NAD-capped RNA.</text>
</comment>
<evidence type="ECO:0000256" key="1">
    <source>
        <dbReference type="RuleBase" id="RU367113"/>
    </source>
</evidence>
<dbReference type="STRING" id="1611254.A0A2G5VNS3"/>
<dbReference type="OrthoDB" id="5778007at2759"/>
<comment type="cofactor">
    <cofactor evidence="1">
        <name>a divalent metal cation</name>
        <dbReference type="ChEBI" id="CHEBI:60240"/>
    </cofactor>
</comment>
<dbReference type="AlphaFoldDB" id="A0A2G5VNS3"/>
<dbReference type="EMBL" id="PDUG01000001">
    <property type="protein sequence ID" value="PIC53428.1"/>
    <property type="molecule type" value="Genomic_DNA"/>
</dbReference>
<dbReference type="GO" id="GO:0005634">
    <property type="term" value="C:nucleus"/>
    <property type="evidence" value="ECO:0007669"/>
    <property type="project" value="UniProtKB-SubCell"/>
</dbReference>
<comment type="subcellular location">
    <subcellularLocation>
        <location evidence="1">Nucleus</location>
    </subcellularLocation>
</comment>
<dbReference type="PANTHER" id="PTHR12395">
    <property type="entry name" value="DOM-3 RELATED"/>
    <property type="match status" value="1"/>
</dbReference>
<dbReference type="GO" id="GO:0046872">
    <property type="term" value="F:metal ion binding"/>
    <property type="evidence" value="ECO:0007669"/>
    <property type="project" value="UniProtKB-KW"/>
</dbReference>
<dbReference type="GO" id="GO:0003723">
    <property type="term" value="F:RNA binding"/>
    <property type="evidence" value="ECO:0007669"/>
    <property type="project" value="UniProtKB-KW"/>
</dbReference>
<dbReference type="Proteomes" id="UP000230233">
    <property type="component" value="Chromosome I"/>
</dbReference>
<keyword evidence="1" id="KW-0539">Nucleus</keyword>
<comment type="similarity">
    <text evidence="1">Belongs to the DXO/Dom3Z family.</text>
</comment>
<dbReference type="InterPro" id="IPR039039">
    <property type="entry name" value="RAI1-like_fam"/>
</dbReference>
<evidence type="ECO:0000313" key="2">
    <source>
        <dbReference type="EMBL" id="PIC53428.1"/>
    </source>
</evidence>
<organism evidence="2 3">
    <name type="scientific">Caenorhabditis nigoni</name>
    <dbReference type="NCBI Taxonomy" id="1611254"/>
    <lineage>
        <taxon>Eukaryota</taxon>
        <taxon>Metazoa</taxon>
        <taxon>Ecdysozoa</taxon>
        <taxon>Nematoda</taxon>
        <taxon>Chromadorea</taxon>
        <taxon>Rhabditida</taxon>
        <taxon>Rhabditina</taxon>
        <taxon>Rhabditomorpha</taxon>
        <taxon>Rhabditoidea</taxon>
        <taxon>Rhabditidae</taxon>
        <taxon>Peloderinae</taxon>
        <taxon>Caenorhabditis</taxon>
    </lineage>
</organism>
<dbReference type="EC" id="3.6.1.-" evidence="1"/>
<keyword evidence="1" id="KW-0479">Metal-binding</keyword>
<dbReference type="GO" id="GO:0005829">
    <property type="term" value="C:cytosol"/>
    <property type="evidence" value="ECO:0007669"/>
    <property type="project" value="TreeGrafter"/>
</dbReference>
<gene>
    <name evidence="2" type="primary">Cnig_chr_I.g3135</name>
    <name evidence="2" type="ORF">B9Z55_003135</name>
</gene>
<keyword evidence="3" id="KW-1185">Reference proteome</keyword>
<proteinExistence type="inferred from homology"/>
<dbReference type="GO" id="GO:0000956">
    <property type="term" value="P:nuclear-transcribed mRNA catabolic process"/>
    <property type="evidence" value="ECO:0007669"/>
    <property type="project" value="TreeGrafter"/>
</dbReference>
<dbReference type="GO" id="GO:0004518">
    <property type="term" value="F:nuclease activity"/>
    <property type="evidence" value="ECO:0007669"/>
    <property type="project" value="UniProtKB-KW"/>
</dbReference>
<keyword evidence="1" id="KW-0694">RNA-binding</keyword>
<protein>
    <recommendedName>
        <fullName evidence="1">Decapping nuclease</fullName>
        <ecNumber evidence="1">3.6.1.-</ecNumber>
    </recommendedName>
</protein>
<sequence>MDTKIRVENVGYYHCDRYLSANLITDESTQLKTLNGYSEYLNHSIRKLPNCKLNIKIPTPELSESQMESFLDYIAQNGFGNQKPDFVTSKDLLKSVTSLETHLIHVCKVGGVIFVLKMDKENWMESKNQLIFNHLMTKKSENESIRNDSIQKGVWKAEILNGGKKEYSILYSGKVDAIQKTKMGKSRNYELEVAYGGTENDAFWWEKSCQLFWKSFFGASPSIIIASRTGEFAFKNKINDILVTYPKNSIYEIKELSRDEMPSLAAPNNQRPLWTVSDGKKNLYNFLKLAKSHVKRDGDCFVISRIPGSQKWNFKQDTVSVGTFREAIQRSIPNLYR</sequence>
<dbReference type="GO" id="GO:0000166">
    <property type="term" value="F:nucleotide binding"/>
    <property type="evidence" value="ECO:0007669"/>
    <property type="project" value="UniProtKB-KW"/>
</dbReference>
<comment type="caution">
    <text evidence="2">The sequence shown here is derived from an EMBL/GenBank/DDBJ whole genome shotgun (WGS) entry which is preliminary data.</text>
</comment>
<evidence type="ECO:0000313" key="3">
    <source>
        <dbReference type="Proteomes" id="UP000230233"/>
    </source>
</evidence>
<reference evidence="3" key="1">
    <citation type="submission" date="2017-10" db="EMBL/GenBank/DDBJ databases">
        <title>Rapid genome shrinkage in a self-fertile nematode reveals novel sperm competition proteins.</title>
        <authorList>
            <person name="Yin D."/>
            <person name="Schwarz E.M."/>
            <person name="Thomas C.G."/>
            <person name="Felde R.L."/>
            <person name="Korf I.F."/>
            <person name="Cutter A.D."/>
            <person name="Schartner C.M."/>
            <person name="Ralston E.J."/>
            <person name="Meyer B.J."/>
            <person name="Haag E.S."/>
        </authorList>
    </citation>
    <scope>NUCLEOTIDE SEQUENCE [LARGE SCALE GENOMIC DNA]</scope>
    <source>
        <strain evidence="3">JU1422</strain>
    </source>
</reference>